<reference evidence="3" key="1">
    <citation type="journal article" date="2019" name="Int. J. Syst. Evol. Microbiol.">
        <title>The Global Catalogue of Microorganisms (GCM) 10K type strain sequencing project: providing services to taxonomists for standard genome sequencing and annotation.</title>
        <authorList>
            <consortium name="The Broad Institute Genomics Platform"/>
            <consortium name="The Broad Institute Genome Sequencing Center for Infectious Disease"/>
            <person name="Wu L."/>
            <person name="Ma J."/>
        </authorList>
    </citation>
    <scope>NUCLEOTIDE SEQUENCE [LARGE SCALE GENOMIC DNA]</scope>
    <source>
        <strain evidence="3">PCU 347</strain>
    </source>
</reference>
<dbReference type="SUPFAM" id="SSF52980">
    <property type="entry name" value="Restriction endonuclease-like"/>
    <property type="match status" value="1"/>
</dbReference>
<gene>
    <name evidence="2" type="ORF">ACFPC0_30730</name>
</gene>
<dbReference type="Pfam" id="PF05685">
    <property type="entry name" value="Uma2"/>
    <property type="match status" value="1"/>
</dbReference>
<dbReference type="GO" id="GO:0004519">
    <property type="term" value="F:endonuclease activity"/>
    <property type="evidence" value="ECO:0007669"/>
    <property type="project" value="UniProtKB-KW"/>
</dbReference>
<evidence type="ECO:0000259" key="1">
    <source>
        <dbReference type="Pfam" id="PF05685"/>
    </source>
</evidence>
<dbReference type="EMBL" id="JBHSDP010000027">
    <property type="protein sequence ID" value="MFC4332065.1"/>
    <property type="molecule type" value="Genomic_DNA"/>
</dbReference>
<keyword evidence="2" id="KW-0540">Nuclease</keyword>
<evidence type="ECO:0000313" key="3">
    <source>
        <dbReference type="Proteomes" id="UP001595824"/>
    </source>
</evidence>
<dbReference type="Proteomes" id="UP001595824">
    <property type="component" value="Unassembled WGS sequence"/>
</dbReference>
<dbReference type="Gene3D" id="3.90.1570.10">
    <property type="entry name" value="tt1808, chain A"/>
    <property type="match status" value="1"/>
</dbReference>
<dbReference type="CDD" id="cd06260">
    <property type="entry name" value="DUF820-like"/>
    <property type="match status" value="1"/>
</dbReference>
<proteinExistence type="predicted"/>
<keyword evidence="2" id="KW-0378">Hydrolase</keyword>
<comment type="caution">
    <text evidence="2">The sequence shown here is derived from an EMBL/GenBank/DDBJ whole genome shotgun (WGS) entry which is preliminary data.</text>
</comment>
<protein>
    <submittedName>
        <fullName evidence="2">Uma2 family endonuclease</fullName>
    </submittedName>
</protein>
<sequence>MADALEAVHLPRRLRLRLTRNGLTVVPVTQAHLMTQRRIANQIETRAPGWVPIGEFKIVPRREGYSPEPDVSALPESEWNSGKSEFDEGHLPFVVEVVSPESRNRDYSTEPDHYALRGIPAYLVVDVLSARWTLLTRPEDGVYRHEESGAFGDEIRIPVADQTLTLDSSQFVRI</sequence>
<organism evidence="2 3">
    <name type="scientific">Streptomyces andamanensis</name>
    <dbReference type="NCBI Taxonomy" id="1565035"/>
    <lineage>
        <taxon>Bacteria</taxon>
        <taxon>Bacillati</taxon>
        <taxon>Actinomycetota</taxon>
        <taxon>Actinomycetes</taxon>
        <taxon>Kitasatosporales</taxon>
        <taxon>Streptomycetaceae</taxon>
        <taxon>Streptomyces</taxon>
    </lineage>
</organism>
<keyword evidence="3" id="KW-1185">Reference proteome</keyword>
<dbReference type="InterPro" id="IPR008538">
    <property type="entry name" value="Uma2"/>
</dbReference>
<dbReference type="PANTHER" id="PTHR35400">
    <property type="entry name" value="SLR1083 PROTEIN"/>
    <property type="match status" value="1"/>
</dbReference>
<accession>A0ABV8TMW5</accession>
<name>A0ABV8TMW5_9ACTN</name>
<keyword evidence="2" id="KW-0255">Endonuclease</keyword>
<evidence type="ECO:0000313" key="2">
    <source>
        <dbReference type="EMBL" id="MFC4332065.1"/>
    </source>
</evidence>
<feature type="domain" description="Putative restriction endonuclease" evidence="1">
    <location>
        <begin position="11"/>
        <end position="159"/>
    </location>
</feature>
<dbReference type="PANTHER" id="PTHR35400:SF3">
    <property type="entry name" value="SLL1072 PROTEIN"/>
    <property type="match status" value="1"/>
</dbReference>
<dbReference type="InterPro" id="IPR012296">
    <property type="entry name" value="Nuclease_put_TT1808"/>
</dbReference>
<dbReference type="InterPro" id="IPR011335">
    <property type="entry name" value="Restrct_endonuc-II-like"/>
</dbReference>
<dbReference type="RefSeq" id="WP_381743939.1">
    <property type="nucleotide sequence ID" value="NZ_JBHSDP010000027.1"/>
</dbReference>